<dbReference type="Pfam" id="PF06037">
    <property type="entry name" value="DUF922"/>
    <property type="match status" value="1"/>
</dbReference>
<protein>
    <recommendedName>
        <fullName evidence="4">DUF922 domain-containing protein</fullName>
    </recommendedName>
</protein>
<feature type="chain" id="PRO_5011638052" description="DUF922 domain-containing protein" evidence="1">
    <location>
        <begin position="23"/>
        <end position="180"/>
    </location>
</feature>
<accession>A0A1G8F293</accession>
<dbReference type="Proteomes" id="UP000199492">
    <property type="component" value="Unassembled WGS sequence"/>
</dbReference>
<dbReference type="OrthoDB" id="5431540at2"/>
<feature type="signal peptide" evidence="1">
    <location>
        <begin position="1"/>
        <end position="22"/>
    </location>
</feature>
<evidence type="ECO:0000256" key="1">
    <source>
        <dbReference type="SAM" id="SignalP"/>
    </source>
</evidence>
<dbReference type="EMBL" id="FNCZ01000004">
    <property type="protein sequence ID" value="SDH76230.1"/>
    <property type="molecule type" value="Genomic_DNA"/>
</dbReference>
<evidence type="ECO:0008006" key="4">
    <source>
        <dbReference type="Google" id="ProtNLM"/>
    </source>
</evidence>
<keyword evidence="3" id="KW-1185">Reference proteome</keyword>
<gene>
    <name evidence="2" type="ORF">SAMN04489796_104121</name>
</gene>
<dbReference type="InterPro" id="IPR010321">
    <property type="entry name" value="DUF922"/>
</dbReference>
<sequence length="180" mass="20941">MKQTVALCVILISLFLSTQLNAQDTVEWSKDRKLNWSDFKAAPNLDIVAYALTSYKIEILPSDIMVDSDENIQDYESLTVVANFYTEHSWVYEKSAYLLLHEQLHFDIAALYAFKIQAEFEKLKAQKNANYNSYVSVYQELWEECLKTQKSYDKETQHGQLVTINDTWIDKITEGINAFE</sequence>
<evidence type="ECO:0000313" key="2">
    <source>
        <dbReference type="EMBL" id="SDH76230.1"/>
    </source>
</evidence>
<keyword evidence="1" id="KW-0732">Signal</keyword>
<reference evidence="3" key="1">
    <citation type="submission" date="2016-10" db="EMBL/GenBank/DDBJ databases">
        <authorList>
            <person name="Varghese N."/>
            <person name="Submissions S."/>
        </authorList>
    </citation>
    <scope>NUCLEOTIDE SEQUENCE [LARGE SCALE GENOMIC DNA]</scope>
    <source>
        <strain evidence="3">DSM 15363</strain>
    </source>
</reference>
<proteinExistence type="predicted"/>
<dbReference type="AlphaFoldDB" id="A0A1G8F293"/>
<name>A0A1G8F293_9FLAO</name>
<dbReference type="RefSeq" id="WP_092468217.1">
    <property type="nucleotide sequence ID" value="NZ_FNCZ01000004.1"/>
</dbReference>
<evidence type="ECO:0000313" key="3">
    <source>
        <dbReference type="Proteomes" id="UP000199492"/>
    </source>
</evidence>
<organism evidence="2 3">
    <name type="scientific">Winogradskyella thalassocola</name>
    <dbReference type="NCBI Taxonomy" id="262004"/>
    <lineage>
        <taxon>Bacteria</taxon>
        <taxon>Pseudomonadati</taxon>
        <taxon>Bacteroidota</taxon>
        <taxon>Flavobacteriia</taxon>
        <taxon>Flavobacteriales</taxon>
        <taxon>Flavobacteriaceae</taxon>
        <taxon>Winogradskyella</taxon>
    </lineage>
</organism>